<dbReference type="PANTHER" id="PTHR35617">
    <property type="entry name" value="PHAGE_INTEGRASE DOMAIN-CONTAINING PROTEIN"/>
    <property type="match status" value="1"/>
</dbReference>
<gene>
    <name evidence="2" type="ORF">GHT06_005340</name>
</gene>
<feature type="compositionally biased region" description="Basic and acidic residues" evidence="1">
    <location>
        <begin position="79"/>
        <end position="90"/>
    </location>
</feature>
<name>A0AAD5KFH8_9CRUS</name>
<dbReference type="EMBL" id="WJBH02000068">
    <property type="protein sequence ID" value="KAI9550956.1"/>
    <property type="molecule type" value="Genomic_DNA"/>
</dbReference>
<reference evidence="2" key="1">
    <citation type="submission" date="2022-05" db="EMBL/GenBank/DDBJ databases">
        <title>A multi-omics perspective on studying reproductive biology in Daphnia sinensis.</title>
        <authorList>
            <person name="Jia J."/>
        </authorList>
    </citation>
    <scope>NUCLEOTIDE SEQUENCE</scope>
    <source>
        <strain evidence="2">WSL</strain>
    </source>
</reference>
<feature type="region of interest" description="Disordered" evidence="1">
    <location>
        <begin position="75"/>
        <end position="95"/>
    </location>
</feature>
<organism evidence="2 3">
    <name type="scientific">Daphnia sinensis</name>
    <dbReference type="NCBI Taxonomy" id="1820382"/>
    <lineage>
        <taxon>Eukaryota</taxon>
        <taxon>Metazoa</taxon>
        <taxon>Ecdysozoa</taxon>
        <taxon>Arthropoda</taxon>
        <taxon>Crustacea</taxon>
        <taxon>Branchiopoda</taxon>
        <taxon>Diplostraca</taxon>
        <taxon>Cladocera</taxon>
        <taxon>Anomopoda</taxon>
        <taxon>Daphniidae</taxon>
        <taxon>Daphnia</taxon>
        <taxon>Daphnia similis group</taxon>
    </lineage>
</organism>
<evidence type="ECO:0000256" key="1">
    <source>
        <dbReference type="SAM" id="MobiDB-lite"/>
    </source>
</evidence>
<accession>A0AAD5KFH8</accession>
<protein>
    <submittedName>
        <fullName evidence="2">Uncharacterized protein</fullName>
    </submittedName>
</protein>
<sequence>MKGIFNSNPPKPKYAGTWDVDLVLNFFKSAPPNKDLSLIQLSRKAAMLLALVKMFRVSELAAIDSTSLKIAENRTASLSEDKPLPRHQDMSGRNNGRLLEGNTPLTLIAVSSHPFTFPMITGL</sequence>
<proteinExistence type="predicted"/>
<dbReference type="Proteomes" id="UP000820818">
    <property type="component" value="Unassembled WGS sequence"/>
</dbReference>
<dbReference type="PANTHER" id="PTHR35617:SF3">
    <property type="entry name" value="CORE-BINDING (CB) DOMAIN-CONTAINING PROTEIN"/>
    <property type="match status" value="1"/>
</dbReference>
<keyword evidence="3" id="KW-1185">Reference proteome</keyword>
<comment type="caution">
    <text evidence="2">The sequence shown here is derived from an EMBL/GenBank/DDBJ whole genome shotgun (WGS) entry which is preliminary data.</text>
</comment>
<evidence type="ECO:0000313" key="2">
    <source>
        <dbReference type="EMBL" id="KAI9550956.1"/>
    </source>
</evidence>
<evidence type="ECO:0000313" key="3">
    <source>
        <dbReference type="Proteomes" id="UP000820818"/>
    </source>
</evidence>
<dbReference type="AlphaFoldDB" id="A0AAD5KFH8"/>